<dbReference type="EMBL" id="FOCX01000004">
    <property type="protein sequence ID" value="SEN72145.1"/>
    <property type="molecule type" value="Genomic_DNA"/>
</dbReference>
<accession>A0A1H8IVH1</accession>
<organism evidence="1 2">
    <name type="scientific">Halorientalis persicus</name>
    <dbReference type="NCBI Taxonomy" id="1367881"/>
    <lineage>
        <taxon>Archaea</taxon>
        <taxon>Methanobacteriati</taxon>
        <taxon>Methanobacteriota</taxon>
        <taxon>Stenosarchaea group</taxon>
        <taxon>Halobacteria</taxon>
        <taxon>Halobacteriales</taxon>
        <taxon>Haloarculaceae</taxon>
        <taxon>Halorientalis</taxon>
    </lineage>
</organism>
<sequence>MEQTRRRFLAASAALGSGALAGCSAVSDAIPFIGGGGLGDYEQWVYEPDRFASADESGEFGDDSVALSIFAINQQSIYENREELYPSTYSSLSRNFVSNTGILPRNVSMVLNLPEGVVLSGSFERGEVTAELEADTSTEYESDGSHEGYDLYVRAEREESPDAFGVADGTVVQGQRVDNFGSDADSVPATDVVEGIIDTNSGGATRYVNANDAFGTLVSSLSGSSFLTATVRSDPIGSDEADENSGEFEGLVASGQASTINGATTDSQSVFVFDSQSDADTGAVTDYVEYNDNEGQFARARNVEVSQSGRTITVTATADTYTAPNLGSGTE</sequence>
<keyword evidence="2" id="KW-1185">Reference proteome</keyword>
<dbReference type="OrthoDB" id="238474at2157"/>
<evidence type="ECO:0000313" key="1">
    <source>
        <dbReference type="EMBL" id="SEN72145.1"/>
    </source>
</evidence>
<dbReference type="PROSITE" id="PS51318">
    <property type="entry name" value="TAT"/>
    <property type="match status" value="1"/>
</dbReference>
<evidence type="ECO:0000313" key="2">
    <source>
        <dbReference type="Proteomes" id="UP000198775"/>
    </source>
</evidence>
<dbReference type="Proteomes" id="UP000198775">
    <property type="component" value="Unassembled WGS sequence"/>
</dbReference>
<dbReference type="PROSITE" id="PS51257">
    <property type="entry name" value="PROKAR_LIPOPROTEIN"/>
    <property type="match status" value="1"/>
</dbReference>
<proteinExistence type="predicted"/>
<reference evidence="2" key="1">
    <citation type="submission" date="2016-10" db="EMBL/GenBank/DDBJ databases">
        <authorList>
            <person name="Varghese N."/>
            <person name="Submissions S."/>
        </authorList>
    </citation>
    <scope>NUCLEOTIDE SEQUENCE [LARGE SCALE GENOMIC DNA]</scope>
    <source>
        <strain evidence="2">IBRC-M 10043</strain>
    </source>
</reference>
<gene>
    <name evidence="1" type="ORF">SAMN05216388_1004279</name>
</gene>
<dbReference type="RefSeq" id="WP_092658728.1">
    <property type="nucleotide sequence ID" value="NZ_FOCX01000004.1"/>
</dbReference>
<name>A0A1H8IVH1_9EURY</name>
<protein>
    <submittedName>
        <fullName evidence="1">Uncharacterized protein</fullName>
    </submittedName>
</protein>
<dbReference type="InterPro" id="IPR006311">
    <property type="entry name" value="TAT_signal"/>
</dbReference>
<dbReference type="AlphaFoldDB" id="A0A1H8IVH1"/>